<reference evidence="2" key="1">
    <citation type="submission" date="2017-05" db="EMBL/GenBank/DDBJ databases">
        <authorList>
            <person name="Rodrigo-Torres L."/>
            <person name="Arahal R. D."/>
            <person name="Lucena T."/>
        </authorList>
    </citation>
    <scope>NUCLEOTIDE SEQUENCE [LARGE SCALE GENOMIC DNA]</scope>
    <source>
        <strain evidence="2">CECT 8715</strain>
    </source>
</reference>
<organism evidence="1 2">
    <name type="scientific">Ruegeria arenilitoris</name>
    <dbReference type="NCBI Taxonomy" id="1173585"/>
    <lineage>
        <taxon>Bacteria</taxon>
        <taxon>Pseudomonadati</taxon>
        <taxon>Pseudomonadota</taxon>
        <taxon>Alphaproteobacteria</taxon>
        <taxon>Rhodobacterales</taxon>
        <taxon>Roseobacteraceae</taxon>
        <taxon>Ruegeria</taxon>
    </lineage>
</organism>
<accession>A0A238KAR8</accession>
<name>A0A238KAR8_9RHOB</name>
<sequence>MTHYGDGTHVHRIDDDFHCSIWSGDPICHPCFAIVPNKFIEVGGTGESNTFMRYPCSGREPTSFTKVLRTWDLHWIISDILGQFFPSRRRRFPIQSPVRRVVVFGDKDDEEQVKLIIRDARLFVWSSVVQFRWQKSLELSANCDGHSYEAKLLLRNRPSNGINGRFCGKIPVRERGTPARRQRFLLTHSIEGQAPSRPVGTCPEFRLRIQPW</sequence>
<dbReference type="EMBL" id="FXYG01000002">
    <property type="protein sequence ID" value="SMX39939.1"/>
    <property type="molecule type" value="Genomic_DNA"/>
</dbReference>
<evidence type="ECO:0000313" key="1">
    <source>
        <dbReference type="EMBL" id="SMX39939.1"/>
    </source>
</evidence>
<keyword evidence="2" id="KW-1185">Reference proteome</keyword>
<gene>
    <name evidence="1" type="ORF">RUA8715_01499</name>
</gene>
<dbReference type="Proteomes" id="UP000202485">
    <property type="component" value="Unassembled WGS sequence"/>
</dbReference>
<proteinExistence type="predicted"/>
<protein>
    <submittedName>
        <fullName evidence="1">Uncharacterized protein</fullName>
    </submittedName>
</protein>
<evidence type="ECO:0000313" key="2">
    <source>
        <dbReference type="Proteomes" id="UP000202485"/>
    </source>
</evidence>
<dbReference type="AlphaFoldDB" id="A0A238KAR8"/>